<gene>
    <name evidence="3" type="ORF">AK812_SmicGene39614</name>
</gene>
<dbReference type="InterPro" id="IPR011990">
    <property type="entry name" value="TPR-like_helical_dom_sf"/>
</dbReference>
<dbReference type="AlphaFoldDB" id="A0A1Q9CAS1"/>
<dbReference type="OMA" id="GEWKMAP"/>
<comment type="caution">
    <text evidence="3">The sequence shown here is derived from an EMBL/GenBank/DDBJ whole genome shotgun (WGS) entry which is preliminary data.</text>
</comment>
<reference evidence="3 4" key="1">
    <citation type="submission" date="2016-02" db="EMBL/GenBank/DDBJ databases">
        <title>Genome analysis of coral dinoflagellate symbionts highlights evolutionary adaptations to a symbiotic lifestyle.</title>
        <authorList>
            <person name="Aranda M."/>
            <person name="Li Y."/>
            <person name="Liew Y.J."/>
            <person name="Baumgarten S."/>
            <person name="Simakov O."/>
            <person name="Wilson M."/>
            <person name="Piel J."/>
            <person name="Ashoor H."/>
            <person name="Bougouffa S."/>
            <person name="Bajic V.B."/>
            <person name="Ryu T."/>
            <person name="Ravasi T."/>
            <person name="Bayer T."/>
            <person name="Micklem G."/>
            <person name="Kim H."/>
            <person name="Bhak J."/>
            <person name="Lajeunesse T.C."/>
            <person name="Voolstra C.R."/>
        </authorList>
    </citation>
    <scope>NUCLEOTIDE SEQUENCE [LARGE SCALE GENOMIC DNA]</scope>
    <source>
        <strain evidence="3 4">CCMP2467</strain>
    </source>
</reference>
<proteinExistence type="predicted"/>
<name>A0A1Q9CAS1_SYMMI</name>
<dbReference type="Gene3D" id="1.25.40.10">
    <property type="entry name" value="Tetratricopeptide repeat domain"/>
    <property type="match status" value="1"/>
</dbReference>
<keyword evidence="4" id="KW-1185">Reference proteome</keyword>
<dbReference type="PANTHER" id="PTHR47447:SF17">
    <property type="entry name" value="OS12G0638900 PROTEIN"/>
    <property type="match status" value="1"/>
</dbReference>
<evidence type="ECO:0000256" key="1">
    <source>
        <dbReference type="ARBA" id="ARBA00022737"/>
    </source>
</evidence>
<organism evidence="3 4">
    <name type="scientific">Symbiodinium microadriaticum</name>
    <name type="common">Dinoflagellate</name>
    <name type="synonym">Zooxanthella microadriatica</name>
    <dbReference type="NCBI Taxonomy" id="2951"/>
    <lineage>
        <taxon>Eukaryota</taxon>
        <taxon>Sar</taxon>
        <taxon>Alveolata</taxon>
        <taxon>Dinophyceae</taxon>
        <taxon>Suessiales</taxon>
        <taxon>Symbiodiniaceae</taxon>
        <taxon>Symbiodinium</taxon>
    </lineage>
</organism>
<protein>
    <submittedName>
        <fullName evidence="3">Pentatricopeptide repeat-containing protein, chloroplastic</fullName>
    </submittedName>
</protein>
<dbReference type="Proteomes" id="UP000186817">
    <property type="component" value="Unassembled WGS sequence"/>
</dbReference>
<evidence type="ECO:0000313" key="3">
    <source>
        <dbReference type="EMBL" id="OLP80032.1"/>
    </source>
</evidence>
<dbReference type="NCBIfam" id="TIGR00756">
    <property type="entry name" value="PPR"/>
    <property type="match status" value="1"/>
</dbReference>
<dbReference type="PROSITE" id="PS51375">
    <property type="entry name" value="PPR"/>
    <property type="match status" value="1"/>
</dbReference>
<dbReference type="OrthoDB" id="438094at2759"/>
<evidence type="ECO:0000256" key="2">
    <source>
        <dbReference type="PROSITE-ProRule" id="PRU00708"/>
    </source>
</evidence>
<feature type="repeat" description="PPR" evidence="2">
    <location>
        <begin position="57"/>
        <end position="91"/>
    </location>
</feature>
<evidence type="ECO:0000313" key="4">
    <source>
        <dbReference type="Proteomes" id="UP000186817"/>
    </source>
</evidence>
<dbReference type="PANTHER" id="PTHR47447">
    <property type="entry name" value="OS03G0856100 PROTEIN"/>
    <property type="match status" value="1"/>
</dbReference>
<accession>A0A1Q9CAS1</accession>
<dbReference type="EMBL" id="LSRX01001424">
    <property type="protein sequence ID" value="OLP80032.1"/>
    <property type="molecule type" value="Genomic_DNA"/>
</dbReference>
<keyword evidence="1" id="KW-0677">Repeat</keyword>
<dbReference type="InterPro" id="IPR002885">
    <property type="entry name" value="PPR_rpt"/>
</dbReference>
<sequence length="255" mass="27546">MALYLLSQMPAARVVPDEVVPDQISVSAGISACEKGGEWQMALLLLSQMPLAGVVPNEFSFNAGISACEKGGEWKMAPYLLSQMPAVGVVPDEISFGAGIKSCGTARIWEMALSLLASIRGNQLQPAAALYGQAIGATWPETVSFGLFDQAILDQTWPNMLLESGTWIDLHDHSCCSAVLAVSWWLAEVVRQQLGKIPTEESILFEVITGWGKSRMPWQPAGSDLQVSVRRFLDEGIDAGRLRALYPSSPAAPRQ</sequence>